<keyword evidence="2" id="KW-1185">Reference proteome</keyword>
<name>A0AAD5PKL3_9CRUS</name>
<dbReference type="InterPro" id="IPR028974">
    <property type="entry name" value="TSP_type-3_rpt"/>
</dbReference>
<dbReference type="GO" id="GO:0005509">
    <property type="term" value="F:calcium ion binding"/>
    <property type="evidence" value="ECO:0007669"/>
    <property type="project" value="InterPro"/>
</dbReference>
<gene>
    <name evidence="1" type="ORF">GHT06_003728</name>
</gene>
<dbReference type="SUPFAM" id="SSF103647">
    <property type="entry name" value="TSP type-3 repeat"/>
    <property type="match status" value="1"/>
</dbReference>
<dbReference type="AlphaFoldDB" id="A0AAD5PKL3"/>
<evidence type="ECO:0000313" key="1">
    <source>
        <dbReference type="EMBL" id="KAI9549362.1"/>
    </source>
</evidence>
<dbReference type="Gene3D" id="4.10.1080.10">
    <property type="entry name" value="TSP type-3 repeat"/>
    <property type="match status" value="1"/>
</dbReference>
<comment type="caution">
    <text evidence="1">The sequence shown here is derived from an EMBL/GenBank/DDBJ whole genome shotgun (WGS) entry which is preliminary data.</text>
</comment>
<organism evidence="1 2">
    <name type="scientific">Daphnia sinensis</name>
    <dbReference type="NCBI Taxonomy" id="1820382"/>
    <lineage>
        <taxon>Eukaryota</taxon>
        <taxon>Metazoa</taxon>
        <taxon>Ecdysozoa</taxon>
        <taxon>Arthropoda</taxon>
        <taxon>Crustacea</taxon>
        <taxon>Branchiopoda</taxon>
        <taxon>Diplostraca</taxon>
        <taxon>Cladocera</taxon>
        <taxon>Anomopoda</taxon>
        <taxon>Daphniidae</taxon>
        <taxon>Daphnia</taxon>
        <taxon>Daphnia similis group</taxon>
    </lineage>
</organism>
<dbReference type="InterPro" id="IPR018247">
    <property type="entry name" value="EF_Hand_1_Ca_BS"/>
</dbReference>
<evidence type="ECO:0000313" key="2">
    <source>
        <dbReference type="Proteomes" id="UP000820818"/>
    </source>
</evidence>
<sequence>MPMKQVRPVLRWTYSNCRWSYGTNGFANSLESNDTKDASINYATTAYMAYSPVSACADTDNDGYPDIADIDDDNDGILDYEELACGVSTFVKSYVIKKGLSLSHGGSFNNGNAKGTAGVTDNSESSNFLVDDANGAYSMKASISPTNGLLSLISFGPNLPGNSANAAILNAAQSITVSWNLPIGAVVHDPDNQLSSHADGDAINPGGVLITRQAYTVSASTWKVVLPLPYLNSDVLFSIDFNSETNFDEESFEAKSGRVLTDVTIAGPYGENGLSSLVESDDTQFATTNYTTLPNYLDENVRGCLDTDGDGVANIDDLDDDNDGILDQCHWPLGRWLDKSSVDRVMTITFEPVAPYTSLALKVLATEGGNGALSSSTNKVFISVLYGAVATVENPLVLTYTWNALAGTVGNENFGFQLMDMNPSFGSGPCDTDGDGFQMTLTMILTTMVARMLTKNIILLMHKPVDQEATVGGTATFSSTVTSGSGTTTYKWQITTDGGANWTDIDGTTTTVTTPDTSSTLSYTVSYHSGYGFLQL</sequence>
<dbReference type="EMBL" id="WJBH02000308">
    <property type="protein sequence ID" value="KAI9549362.1"/>
    <property type="molecule type" value="Genomic_DNA"/>
</dbReference>
<accession>A0AAD5PKL3</accession>
<proteinExistence type="predicted"/>
<reference evidence="1" key="1">
    <citation type="submission" date="2022-05" db="EMBL/GenBank/DDBJ databases">
        <title>A multi-omics perspective on studying reproductive biology in Daphnia sinensis.</title>
        <authorList>
            <person name="Jia J."/>
        </authorList>
    </citation>
    <scope>NUCLEOTIDE SEQUENCE</scope>
    <source>
        <strain evidence="1">WSL</strain>
    </source>
</reference>
<dbReference type="PROSITE" id="PS00018">
    <property type="entry name" value="EF_HAND_1"/>
    <property type="match status" value="1"/>
</dbReference>
<protein>
    <submittedName>
        <fullName evidence="1">Uncharacterized protein</fullName>
    </submittedName>
</protein>
<dbReference type="Proteomes" id="UP000820818">
    <property type="component" value="Unassembled WGS sequence"/>
</dbReference>